<reference evidence="2 3" key="1">
    <citation type="journal article" date="2021" name="Elife">
        <title>Chloroplast acquisition without the gene transfer in kleptoplastic sea slugs, Plakobranchus ocellatus.</title>
        <authorList>
            <person name="Maeda T."/>
            <person name="Takahashi S."/>
            <person name="Yoshida T."/>
            <person name="Shimamura S."/>
            <person name="Takaki Y."/>
            <person name="Nagai Y."/>
            <person name="Toyoda A."/>
            <person name="Suzuki Y."/>
            <person name="Arimoto A."/>
            <person name="Ishii H."/>
            <person name="Satoh N."/>
            <person name="Nishiyama T."/>
            <person name="Hasebe M."/>
            <person name="Maruyama T."/>
            <person name="Minagawa J."/>
            <person name="Obokata J."/>
            <person name="Shigenobu S."/>
        </authorList>
    </citation>
    <scope>NUCLEOTIDE SEQUENCE [LARGE SCALE GENOMIC DNA]</scope>
</reference>
<feature type="compositionally biased region" description="Basic and acidic residues" evidence="1">
    <location>
        <begin position="126"/>
        <end position="139"/>
    </location>
</feature>
<evidence type="ECO:0008006" key="4">
    <source>
        <dbReference type="Google" id="ProtNLM"/>
    </source>
</evidence>
<feature type="compositionally biased region" description="Basic and acidic residues" evidence="1">
    <location>
        <begin position="98"/>
        <end position="119"/>
    </location>
</feature>
<name>A0AAV4GXP1_9GAST</name>
<accession>A0AAV4GXP1</accession>
<dbReference type="Proteomes" id="UP000762676">
    <property type="component" value="Unassembled WGS sequence"/>
</dbReference>
<evidence type="ECO:0000313" key="3">
    <source>
        <dbReference type="Proteomes" id="UP000762676"/>
    </source>
</evidence>
<dbReference type="EMBL" id="BMAT01001614">
    <property type="protein sequence ID" value="GFR89135.1"/>
    <property type="molecule type" value="Genomic_DNA"/>
</dbReference>
<dbReference type="AlphaFoldDB" id="A0AAV4GXP1"/>
<comment type="caution">
    <text evidence="2">The sequence shown here is derived from an EMBL/GenBank/DDBJ whole genome shotgun (WGS) entry which is preliminary data.</text>
</comment>
<organism evidence="2 3">
    <name type="scientific">Elysia marginata</name>
    <dbReference type="NCBI Taxonomy" id="1093978"/>
    <lineage>
        <taxon>Eukaryota</taxon>
        <taxon>Metazoa</taxon>
        <taxon>Spiralia</taxon>
        <taxon>Lophotrochozoa</taxon>
        <taxon>Mollusca</taxon>
        <taxon>Gastropoda</taxon>
        <taxon>Heterobranchia</taxon>
        <taxon>Euthyneura</taxon>
        <taxon>Panpulmonata</taxon>
        <taxon>Sacoglossa</taxon>
        <taxon>Placobranchoidea</taxon>
        <taxon>Plakobranchidae</taxon>
        <taxon>Elysia</taxon>
    </lineage>
</organism>
<evidence type="ECO:0000256" key="1">
    <source>
        <dbReference type="SAM" id="MobiDB-lite"/>
    </source>
</evidence>
<evidence type="ECO:0000313" key="2">
    <source>
        <dbReference type="EMBL" id="GFR89135.1"/>
    </source>
</evidence>
<sequence>MSKSIKSHKMKALVSALSDGLLAALNAQLKDVESKDVTVKAPLTNLICERHFGHLDASQKRRPHSSLHHHTSVILLKQTRKRLRTWFDELETSEKERLMKRAKQDGKSLRKKHQERDRNAVVQSLRLKEKPSEEKEPEVEMRAGQLIAVACEDTWYPALVQEESMAGQDIKVVFADINKPVGTFRWPTSKTTHTVSRRSVVETSLDFEPRAGGRYWFVTNWKEIHKSFQKFK</sequence>
<gene>
    <name evidence="2" type="ORF">ElyMa_000786600</name>
</gene>
<protein>
    <recommendedName>
        <fullName evidence="4">Tudor domain-containing protein</fullName>
    </recommendedName>
</protein>
<proteinExistence type="predicted"/>
<keyword evidence="3" id="KW-1185">Reference proteome</keyword>
<feature type="region of interest" description="Disordered" evidence="1">
    <location>
        <begin position="98"/>
        <end position="139"/>
    </location>
</feature>